<dbReference type="EMBL" id="CM017709">
    <property type="protein sequence ID" value="TYG53086.1"/>
    <property type="molecule type" value="Genomic_DNA"/>
</dbReference>
<dbReference type="Proteomes" id="UP000323506">
    <property type="component" value="Chromosome D09"/>
</dbReference>
<organism evidence="1 2">
    <name type="scientific">Gossypium darwinii</name>
    <name type="common">Darwin's cotton</name>
    <name type="synonym">Gossypium barbadense var. darwinii</name>
    <dbReference type="NCBI Taxonomy" id="34276"/>
    <lineage>
        <taxon>Eukaryota</taxon>
        <taxon>Viridiplantae</taxon>
        <taxon>Streptophyta</taxon>
        <taxon>Embryophyta</taxon>
        <taxon>Tracheophyta</taxon>
        <taxon>Spermatophyta</taxon>
        <taxon>Magnoliopsida</taxon>
        <taxon>eudicotyledons</taxon>
        <taxon>Gunneridae</taxon>
        <taxon>Pentapetalae</taxon>
        <taxon>rosids</taxon>
        <taxon>malvids</taxon>
        <taxon>Malvales</taxon>
        <taxon>Malvaceae</taxon>
        <taxon>Malvoideae</taxon>
        <taxon>Gossypium</taxon>
    </lineage>
</organism>
<name>A0A5D2BC75_GOSDA</name>
<sequence>LFQLSSRVGDKKTQTADIRHRLITFIVLCFSKNNSSQYLKRIRNSEELSPLDYLVLRMLALEMSDCPSPTLTAQLESRHLRHSTY</sequence>
<evidence type="ECO:0000313" key="2">
    <source>
        <dbReference type="Proteomes" id="UP000323506"/>
    </source>
</evidence>
<keyword evidence="2" id="KW-1185">Reference proteome</keyword>
<gene>
    <name evidence="1" type="ORF">ES288_D09G081200v1</name>
</gene>
<protein>
    <submittedName>
        <fullName evidence="1">Uncharacterized protein</fullName>
    </submittedName>
</protein>
<reference evidence="1 2" key="1">
    <citation type="submission" date="2019-06" db="EMBL/GenBank/DDBJ databases">
        <title>WGS assembly of Gossypium darwinii.</title>
        <authorList>
            <person name="Chen Z.J."/>
            <person name="Sreedasyam A."/>
            <person name="Ando A."/>
            <person name="Song Q."/>
            <person name="De L."/>
            <person name="Hulse-Kemp A."/>
            <person name="Ding M."/>
            <person name="Ye W."/>
            <person name="Kirkbride R."/>
            <person name="Jenkins J."/>
            <person name="Plott C."/>
            <person name="Lovell J."/>
            <person name="Lin Y.-M."/>
            <person name="Vaughn R."/>
            <person name="Liu B."/>
            <person name="Li W."/>
            <person name="Simpson S."/>
            <person name="Scheffler B."/>
            <person name="Saski C."/>
            <person name="Grover C."/>
            <person name="Hu G."/>
            <person name="Conover J."/>
            <person name="Carlson J."/>
            <person name="Shu S."/>
            <person name="Boston L."/>
            <person name="Williams M."/>
            <person name="Peterson D."/>
            <person name="Mcgee K."/>
            <person name="Jones D."/>
            <person name="Wendel J."/>
            <person name="Stelly D."/>
            <person name="Grimwood J."/>
            <person name="Schmutz J."/>
        </authorList>
    </citation>
    <scope>NUCLEOTIDE SEQUENCE [LARGE SCALE GENOMIC DNA]</scope>
    <source>
        <strain evidence="1">1808015.09</strain>
    </source>
</reference>
<feature type="non-terminal residue" evidence="1">
    <location>
        <position position="1"/>
    </location>
</feature>
<proteinExistence type="predicted"/>
<accession>A0A5D2BC75</accession>
<evidence type="ECO:0000313" key="1">
    <source>
        <dbReference type="EMBL" id="TYG53086.1"/>
    </source>
</evidence>
<dbReference type="AlphaFoldDB" id="A0A5D2BC75"/>